<dbReference type="InterPro" id="IPR039702">
    <property type="entry name" value="FPS1-like"/>
</dbReference>
<organism evidence="7 8">
    <name type="scientific">Theileria orientalis strain Shintoku</name>
    <dbReference type="NCBI Taxonomy" id="869250"/>
    <lineage>
        <taxon>Eukaryota</taxon>
        <taxon>Sar</taxon>
        <taxon>Alveolata</taxon>
        <taxon>Apicomplexa</taxon>
        <taxon>Aconoidasida</taxon>
        <taxon>Piroplasmida</taxon>
        <taxon>Theileriidae</taxon>
        <taxon>Theileria</taxon>
    </lineage>
</organism>
<comment type="cofactor">
    <cofactor evidence="1">
        <name>Mg(2+)</name>
        <dbReference type="ChEBI" id="CHEBI:18420"/>
    </cofactor>
</comment>
<evidence type="ECO:0000313" key="8">
    <source>
        <dbReference type="Proteomes" id="UP000003786"/>
    </source>
</evidence>
<dbReference type="SFLD" id="SFLDS00005">
    <property type="entry name" value="Isoprenoid_Synthase_Type_I"/>
    <property type="match status" value="1"/>
</dbReference>
<dbReference type="RefSeq" id="XP_009691064.1">
    <property type="nucleotide sequence ID" value="XM_009692769.1"/>
</dbReference>
<dbReference type="Proteomes" id="UP000003786">
    <property type="component" value="Chromosome 3"/>
</dbReference>
<dbReference type="AlphaFoldDB" id="J4C8G8"/>
<dbReference type="VEuPathDB" id="PiroplasmaDB:TOT_030000025"/>
<dbReference type="SUPFAM" id="SSF48576">
    <property type="entry name" value="Terpenoid synthases"/>
    <property type="match status" value="1"/>
</dbReference>
<gene>
    <name evidence="7" type="ORF">TOT_030000025</name>
</gene>
<reference evidence="7 8" key="1">
    <citation type="journal article" date="2012" name="MBio">
        <title>Comparative genome analysis of three eukaryotic parasites with differing abilities to transform leukocytes reveals key mediators of Theileria-induced leukocyte transformation.</title>
        <authorList>
            <person name="Hayashida K."/>
            <person name="Hara Y."/>
            <person name="Abe T."/>
            <person name="Yamasaki C."/>
            <person name="Toyoda A."/>
            <person name="Kosuge T."/>
            <person name="Suzuki Y."/>
            <person name="Sato Y."/>
            <person name="Kawashima S."/>
            <person name="Katayama T."/>
            <person name="Wakaguri H."/>
            <person name="Inoue N."/>
            <person name="Homma K."/>
            <person name="Tada-Umezaki M."/>
            <person name="Yagi Y."/>
            <person name="Fujii Y."/>
            <person name="Habara T."/>
            <person name="Kanehisa M."/>
            <person name="Watanabe H."/>
            <person name="Ito K."/>
            <person name="Gojobori T."/>
            <person name="Sugawara H."/>
            <person name="Imanishi T."/>
            <person name="Weir W."/>
            <person name="Gardner M."/>
            <person name="Pain A."/>
            <person name="Shiels B."/>
            <person name="Hattori M."/>
            <person name="Nene V."/>
            <person name="Sugimoto C."/>
        </authorList>
    </citation>
    <scope>NUCLEOTIDE SEQUENCE [LARGE SCALE GENOMIC DNA]</scope>
    <source>
        <strain evidence="7 8">Shintoku</strain>
    </source>
</reference>
<dbReference type="PANTHER" id="PTHR11525">
    <property type="entry name" value="FARNESYL-PYROPHOSPHATE SYNTHETASE"/>
    <property type="match status" value="1"/>
</dbReference>
<keyword evidence="3" id="KW-0479">Metal-binding</keyword>
<dbReference type="PANTHER" id="PTHR11525:SF0">
    <property type="entry name" value="FARNESYL PYROPHOSPHATE SYNTHASE"/>
    <property type="match status" value="1"/>
</dbReference>
<proteinExistence type="inferred from homology"/>
<dbReference type="OrthoDB" id="10257492at2759"/>
<evidence type="ECO:0000256" key="5">
    <source>
        <dbReference type="RuleBase" id="RU004466"/>
    </source>
</evidence>
<feature type="transmembrane region" description="Helical" evidence="6">
    <location>
        <begin position="125"/>
        <end position="147"/>
    </location>
</feature>
<dbReference type="CDD" id="cd00867">
    <property type="entry name" value="Trans_IPPS"/>
    <property type="match status" value="1"/>
</dbReference>
<evidence type="ECO:0000256" key="4">
    <source>
        <dbReference type="ARBA" id="ARBA00022842"/>
    </source>
</evidence>
<evidence type="ECO:0000256" key="2">
    <source>
        <dbReference type="ARBA" id="ARBA00022679"/>
    </source>
</evidence>
<sequence>MESSYKLGQDDIQDCYNRLKDFFPKFLEIAKEELKSYDISQNVMLYYSYALQYNLTGGKLLRGTLLISTVKSLCSGNMSEHLWFQTLILGIKNILAWCVELLQTSFLVADDIMDQSTKRRSNTCWYLVPTIGIANAINDVMFLYTMINRIMFKMLKDSNKLVEIVETFSRASMTTILGQHMDTYESNNDKLFEDGTSALKLFGEIAKNKTSYYSFYLPIKLGMIMGNVEKSNLSYPKVEAVCVLIGSLFQAQDDVLDCYGNPESFGKEGTDIQTKKCSWLLAQALNSATEEQRKKLRENIGINDATKVEAVKRIYDQMRLEEKFIEYELELEDKINRYWKIKVVDKY</sequence>
<evidence type="ECO:0000256" key="1">
    <source>
        <dbReference type="ARBA" id="ARBA00001946"/>
    </source>
</evidence>
<dbReference type="Gene3D" id="1.10.600.10">
    <property type="entry name" value="Farnesyl Diphosphate Synthase"/>
    <property type="match status" value="1"/>
</dbReference>
<dbReference type="KEGG" id="tot:TOT_030000025"/>
<keyword evidence="8" id="KW-1185">Reference proteome</keyword>
<keyword evidence="6" id="KW-0472">Membrane</keyword>
<dbReference type="GeneID" id="20715232"/>
<dbReference type="STRING" id="869250.J4C8G8"/>
<keyword evidence="2 5" id="KW-0808">Transferase</keyword>
<evidence type="ECO:0000313" key="7">
    <source>
        <dbReference type="EMBL" id="BAM40763.1"/>
    </source>
</evidence>
<evidence type="ECO:0000256" key="6">
    <source>
        <dbReference type="SAM" id="Phobius"/>
    </source>
</evidence>
<dbReference type="eggNOG" id="KOG0711">
    <property type="taxonomic scope" value="Eukaryota"/>
</dbReference>
<keyword evidence="4" id="KW-0460">Magnesium</keyword>
<dbReference type="GO" id="GO:0005737">
    <property type="term" value="C:cytoplasm"/>
    <property type="evidence" value="ECO:0007669"/>
    <property type="project" value="TreeGrafter"/>
</dbReference>
<dbReference type="EMBL" id="AP011948">
    <property type="protein sequence ID" value="BAM40763.1"/>
    <property type="molecule type" value="Genomic_DNA"/>
</dbReference>
<dbReference type="GO" id="GO:0004337">
    <property type="term" value="F:(2E,6E)-farnesyl diphosphate synthase activity"/>
    <property type="evidence" value="ECO:0007669"/>
    <property type="project" value="TreeGrafter"/>
</dbReference>
<evidence type="ECO:0000256" key="3">
    <source>
        <dbReference type="ARBA" id="ARBA00022723"/>
    </source>
</evidence>
<dbReference type="GO" id="GO:0046872">
    <property type="term" value="F:metal ion binding"/>
    <property type="evidence" value="ECO:0007669"/>
    <property type="project" value="UniProtKB-KW"/>
</dbReference>
<dbReference type="InterPro" id="IPR008949">
    <property type="entry name" value="Isoprenoid_synthase_dom_sf"/>
</dbReference>
<keyword evidence="6" id="KW-1133">Transmembrane helix</keyword>
<accession>J4C8G8</accession>
<dbReference type="GO" id="GO:0045337">
    <property type="term" value="P:farnesyl diphosphate biosynthetic process"/>
    <property type="evidence" value="ECO:0007669"/>
    <property type="project" value="TreeGrafter"/>
</dbReference>
<name>J4C8G8_THEOR</name>
<comment type="similarity">
    <text evidence="5">Belongs to the FPP/GGPP synthase family.</text>
</comment>
<dbReference type="InterPro" id="IPR000092">
    <property type="entry name" value="Polyprenyl_synt"/>
</dbReference>
<dbReference type="OMA" id="EDCTWQR"/>
<dbReference type="Pfam" id="PF00348">
    <property type="entry name" value="polyprenyl_synt"/>
    <property type="match status" value="1"/>
</dbReference>
<keyword evidence="6" id="KW-0812">Transmembrane</keyword>
<protein>
    <submittedName>
        <fullName evidence="7">Farnesyl pyrophosphate synthetase</fullName>
    </submittedName>
</protein>
<dbReference type="GO" id="GO:0004161">
    <property type="term" value="F:dimethylallyltranstransferase activity"/>
    <property type="evidence" value="ECO:0007669"/>
    <property type="project" value="TreeGrafter"/>
</dbReference>